<evidence type="ECO:0000256" key="3">
    <source>
        <dbReference type="ARBA" id="ARBA00023128"/>
    </source>
</evidence>
<comment type="subcellular location">
    <subcellularLocation>
        <location evidence="1">Mitochondrion</location>
    </subcellularLocation>
</comment>
<evidence type="ECO:0000256" key="1">
    <source>
        <dbReference type="ARBA" id="ARBA00004173"/>
    </source>
</evidence>
<protein>
    <recommendedName>
        <fullName evidence="5">NADH:ubiquinone oxidoreductase intermediate-associated protein 30 domain-containing protein</fullName>
    </recommendedName>
</protein>
<gene>
    <name evidence="9" type="ORF">g.22822</name>
    <name evidence="8" type="ORF">g.22823</name>
    <name evidence="7" type="ORF">g.22825</name>
    <name evidence="6" type="ORF">g.22826</name>
</gene>
<dbReference type="InterPro" id="IPR039131">
    <property type="entry name" value="NDUFAF1"/>
</dbReference>
<dbReference type="PANTHER" id="PTHR13194">
    <property type="entry name" value="COMPLEX I INTERMEDIATE-ASSOCIATED PROTEIN 30"/>
    <property type="match status" value="1"/>
</dbReference>
<dbReference type="GO" id="GO:0032981">
    <property type="term" value="P:mitochondrial respiratory chain complex I assembly"/>
    <property type="evidence" value="ECO:0007669"/>
    <property type="project" value="TreeGrafter"/>
</dbReference>
<dbReference type="PANTHER" id="PTHR13194:SF18">
    <property type="entry name" value="COMPLEX I INTERMEDIATE-ASSOCIATED PROTEIN 30, MITOCHONDRIAL"/>
    <property type="match status" value="1"/>
</dbReference>
<evidence type="ECO:0000313" key="8">
    <source>
        <dbReference type="EMBL" id="JAS24672.1"/>
    </source>
</evidence>
<dbReference type="GO" id="GO:0006120">
    <property type="term" value="P:mitochondrial electron transport, NADH to ubiquinone"/>
    <property type="evidence" value="ECO:0007669"/>
    <property type="project" value="TreeGrafter"/>
</dbReference>
<sequence>MINSKKHILQMIIKYKHASVSYNYLFLHTTNARLTFWERDPKGGYNKEKPKPSTKQLIRDGLGQIKKEIQLWKDEIIEKYEADPLLVLNPGEIEKKWTFSDNNDLEHWIVTSDKDHAEGSSACSLEINSQGKGIFSGVLSTEVPQDGKIKRSGYCNMRTIRHKKSFQRDAFYDWGIFTHLVLKIRGDGRGYFINLATSGYFDQLWNDSFHYIMFTRGGPYWQIARIPFSKFYFTSKGRIQDLQFPIPLSRITSVGITVSDKSSGPFYLEIDYIGLEIDNTYEETFAYEKYKIPKFLAAN</sequence>
<dbReference type="GO" id="GO:0051082">
    <property type="term" value="F:unfolded protein binding"/>
    <property type="evidence" value="ECO:0007669"/>
    <property type="project" value="TreeGrafter"/>
</dbReference>
<evidence type="ECO:0000256" key="4">
    <source>
        <dbReference type="ARBA" id="ARBA00023186"/>
    </source>
</evidence>
<dbReference type="EMBL" id="GEDC01018642">
    <property type="protein sequence ID" value="JAS18656.1"/>
    <property type="molecule type" value="Transcribed_RNA"/>
</dbReference>
<name>A0A1B6C9Z5_9HEMI</name>
<evidence type="ECO:0000256" key="2">
    <source>
        <dbReference type="ARBA" id="ARBA00007884"/>
    </source>
</evidence>
<accession>A0A1B6C9Z5</accession>
<dbReference type="Pfam" id="PF08547">
    <property type="entry name" value="CIA30"/>
    <property type="match status" value="1"/>
</dbReference>
<keyword evidence="4" id="KW-0143">Chaperone</keyword>
<keyword evidence="3" id="KW-0496">Mitochondrion</keyword>
<evidence type="ECO:0000313" key="9">
    <source>
        <dbReference type="EMBL" id="JAS27141.1"/>
    </source>
</evidence>
<organism evidence="6">
    <name type="scientific">Clastoptera arizonana</name>
    <name type="common">Arizona spittle bug</name>
    <dbReference type="NCBI Taxonomy" id="38151"/>
    <lineage>
        <taxon>Eukaryota</taxon>
        <taxon>Metazoa</taxon>
        <taxon>Ecdysozoa</taxon>
        <taxon>Arthropoda</taxon>
        <taxon>Hexapoda</taxon>
        <taxon>Insecta</taxon>
        <taxon>Pterygota</taxon>
        <taxon>Neoptera</taxon>
        <taxon>Paraneoptera</taxon>
        <taxon>Hemiptera</taxon>
        <taxon>Auchenorrhyncha</taxon>
        <taxon>Cercopoidea</taxon>
        <taxon>Clastopteridae</taxon>
        <taxon>Clastoptera</taxon>
    </lineage>
</organism>
<dbReference type="InterPro" id="IPR008979">
    <property type="entry name" value="Galactose-bd-like_sf"/>
</dbReference>
<dbReference type="AlphaFoldDB" id="A0A1B6C9Z5"/>
<dbReference type="EMBL" id="GEDC01010157">
    <property type="protein sequence ID" value="JAS27141.1"/>
    <property type="molecule type" value="Transcribed_RNA"/>
</dbReference>
<evidence type="ECO:0000313" key="7">
    <source>
        <dbReference type="EMBL" id="JAS18656.1"/>
    </source>
</evidence>
<evidence type="ECO:0000313" key="6">
    <source>
        <dbReference type="EMBL" id="JAS10308.1"/>
    </source>
</evidence>
<feature type="domain" description="NADH:ubiquinone oxidoreductase intermediate-associated protein 30" evidence="5">
    <location>
        <begin position="97"/>
        <end position="270"/>
    </location>
</feature>
<evidence type="ECO:0000259" key="5">
    <source>
        <dbReference type="Pfam" id="PF08547"/>
    </source>
</evidence>
<dbReference type="GO" id="GO:0005739">
    <property type="term" value="C:mitochondrion"/>
    <property type="evidence" value="ECO:0007669"/>
    <property type="project" value="UniProtKB-SubCell"/>
</dbReference>
<dbReference type="EMBL" id="GEDC01026990">
    <property type="protein sequence ID" value="JAS10308.1"/>
    <property type="molecule type" value="Transcribed_RNA"/>
</dbReference>
<dbReference type="EMBL" id="GEDC01012626">
    <property type="protein sequence ID" value="JAS24672.1"/>
    <property type="molecule type" value="Transcribed_RNA"/>
</dbReference>
<comment type="similarity">
    <text evidence="2">Belongs to the CIA30 family.</text>
</comment>
<dbReference type="SUPFAM" id="SSF49785">
    <property type="entry name" value="Galactose-binding domain-like"/>
    <property type="match status" value="1"/>
</dbReference>
<dbReference type="InterPro" id="IPR013857">
    <property type="entry name" value="NADH-UbQ_OxRdtase-assoc_prot30"/>
</dbReference>
<reference evidence="6" key="1">
    <citation type="submission" date="2015-12" db="EMBL/GenBank/DDBJ databases">
        <title>De novo transcriptome assembly of four potential Pierce s Disease insect vectors from Arizona vineyards.</title>
        <authorList>
            <person name="Tassone E.E."/>
        </authorList>
    </citation>
    <scope>NUCLEOTIDE SEQUENCE</scope>
</reference>
<proteinExistence type="inferred from homology"/>